<keyword evidence="3" id="KW-0804">Transcription</keyword>
<evidence type="ECO:0000313" key="5">
    <source>
        <dbReference type="EMBL" id="KDA54682.1"/>
    </source>
</evidence>
<dbReference type="InterPro" id="IPR011991">
    <property type="entry name" value="ArsR-like_HTH"/>
</dbReference>
<dbReference type="PRINTS" id="PR00778">
    <property type="entry name" value="HTHARSR"/>
</dbReference>
<protein>
    <recommendedName>
        <fullName evidence="4">HTH arsR-type domain-containing protein</fullName>
    </recommendedName>
</protein>
<dbReference type="InterPro" id="IPR051011">
    <property type="entry name" value="Metal_resp_trans_reg"/>
</dbReference>
<dbReference type="SMART" id="SM00418">
    <property type="entry name" value="HTH_ARSR"/>
    <property type="match status" value="1"/>
</dbReference>
<name>A0A062XPZ0_9BACT</name>
<dbReference type="Proteomes" id="UP000027284">
    <property type="component" value="Unassembled WGS sequence"/>
</dbReference>
<dbReference type="SUPFAM" id="SSF46785">
    <property type="entry name" value="Winged helix' DNA-binding domain"/>
    <property type="match status" value="1"/>
</dbReference>
<dbReference type="CDD" id="cd00090">
    <property type="entry name" value="HTH_ARSR"/>
    <property type="match status" value="1"/>
</dbReference>
<dbReference type="PANTHER" id="PTHR43132:SF9">
    <property type="entry name" value="ARSR FAMILY TRANSCRIPTIONAL REGULATORY PROTEIN"/>
    <property type="match status" value="1"/>
</dbReference>
<dbReference type="AlphaFoldDB" id="A0A062XPZ0"/>
<organism evidence="5 6">
    <name type="scientific">Thermoanaerobaculum aquaticum</name>
    <dbReference type="NCBI Taxonomy" id="1312852"/>
    <lineage>
        <taxon>Bacteria</taxon>
        <taxon>Pseudomonadati</taxon>
        <taxon>Acidobacteriota</taxon>
        <taxon>Thermoanaerobaculia</taxon>
        <taxon>Thermoanaerobaculales</taxon>
        <taxon>Thermoanaerobaculaceae</taxon>
        <taxon>Thermoanaerobaculum</taxon>
    </lineage>
</organism>
<dbReference type="PANTHER" id="PTHR43132">
    <property type="entry name" value="ARSENICAL RESISTANCE OPERON REPRESSOR ARSR-RELATED"/>
    <property type="match status" value="1"/>
</dbReference>
<dbReference type="Gene3D" id="1.10.10.10">
    <property type="entry name" value="Winged helix-like DNA-binding domain superfamily/Winged helix DNA-binding domain"/>
    <property type="match status" value="1"/>
</dbReference>
<sequence>MKRRRIQLTPATLAQLAQILAESYIAVGGANVDPKAELLFEKIADRLRSLADPTRLAILHLLQKGEMRVTDILAEVGGSQANVSKHLGVLRQAGFVTCRRDGVNIYYSVADSSVFQICRAICDGIERAAEEEREAISHARRVLGEGG</sequence>
<reference evidence="5 6" key="1">
    <citation type="submission" date="2014-04" db="EMBL/GenBank/DDBJ databases">
        <title>The Genome Sequence of Thermoanaerobaculum aquaticum MP-01, The First Cultivated Group 23 Acidobacterium.</title>
        <authorList>
            <person name="Stamps B.W."/>
            <person name="Losey N.A."/>
            <person name="Lawson P.A."/>
            <person name="Stevenson B.S."/>
        </authorList>
    </citation>
    <scope>NUCLEOTIDE SEQUENCE [LARGE SCALE GENOMIC DNA]</scope>
    <source>
        <strain evidence="5 6">MP-01</strain>
    </source>
</reference>
<evidence type="ECO:0000259" key="4">
    <source>
        <dbReference type="PROSITE" id="PS50987"/>
    </source>
</evidence>
<dbReference type="NCBIfam" id="NF033788">
    <property type="entry name" value="HTH_metalloreg"/>
    <property type="match status" value="1"/>
</dbReference>
<keyword evidence="2" id="KW-0238">DNA-binding</keyword>
<feature type="domain" description="HTH arsR-type" evidence="4">
    <location>
        <begin position="35"/>
        <end position="129"/>
    </location>
</feature>
<evidence type="ECO:0000256" key="2">
    <source>
        <dbReference type="ARBA" id="ARBA00023125"/>
    </source>
</evidence>
<evidence type="ECO:0000256" key="1">
    <source>
        <dbReference type="ARBA" id="ARBA00023015"/>
    </source>
</evidence>
<comment type="caution">
    <text evidence="5">The sequence shown here is derived from an EMBL/GenBank/DDBJ whole genome shotgun (WGS) entry which is preliminary data.</text>
</comment>
<gene>
    <name evidence="5" type="ORF">EG19_09655</name>
</gene>
<accession>A0A062XPZ0</accession>
<evidence type="ECO:0000256" key="3">
    <source>
        <dbReference type="ARBA" id="ARBA00023163"/>
    </source>
</evidence>
<dbReference type="Pfam" id="PF01022">
    <property type="entry name" value="HTH_5"/>
    <property type="match status" value="1"/>
</dbReference>
<evidence type="ECO:0000313" key="6">
    <source>
        <dbReference type="Proteomes" id="UP000027284"/>
    </source>
</evidence>
<dbReference type="PROSITE" id="PS50987">
    <property type="entry name" value="HTH_ARSR_2"/>
    <property type="match status" value="1"/>
</dbReference>
<keyword evidence="6" id="KW-1185">Reference proteome</keyword>
<dbReference type="InterPro" id="IPR036388">
    <property type="entry name" value="WH-like_DNA-bd_sf"/>
</dbReference>
<dbReference type="GO" id="GO:0003700">
    <property type="term" value="F:DNA-binding transcription factor activity"/>
    <property type="evidence" value="ECO:0007669"/>
    <property type="project" value="InterPro"/>
</dbReference>
<proteinExistence type="predicted"/>
<dbReference type="STRING" id="1312852.EG19_09655"/>
<dbReference type="GO" id="GO:0003677">
    <property type="term" value="F:DNA binding"/>
    <property type="evidence" value="ECO:0007669"/>
    <property type="project" value="UniProtKB-KW"/>
</dbReference>
<keyword evidence="1" id="KW-0805">Transcription regulation</keyword>
<dbReference type="InterPro" id="IPR001845">
    <property type="entry name" value="HTH_ArsR_DNA-bd_dom"/>
</dbReference>
<dbReference type="EMBL" id="JMFG01000005">
    <property type="protein sequence ID" value="KDA54682.1"/>
    <property type="molecule type" value="Genomic_DNA"/>
</dbReference>
<dbReference type="InterPro" id="IPR036390">
    <property type="entry name" value="WH_DNA-bd_sf"/>
</dbReference>